<comment type="caution">
    <text evidence="3">The sequence shown here is derived from an EMBL/GenBank/DDBJ whole genome shotgun (WGS) entry which is preliminary data.</text>
</comment>
<dbReference type="SUPFAM" id="SSF50486">
    <property type="entry name" value="FMT C-terminal domain-like"/>
    <property type="match status" value="1"/>
</dbReference>
<dbReference type="InterPro" id="IPR036477">
    <property type="entry name" value="Formyl_transf_N_sf"/>
</dbReference>
<name>A0ABP3V3R5_9BURK</name>
<dbReference type="PIRSF" id="PIRSF006787">
    <property type="entry name" value="Hydrgn_mat_HoxX"/>
    <property type="match status" value="1"/>
</dbReference>
<dbReference type="RefSeq" id="WP_310742440.1">
    <property type="nucleotide sequence ID" value="NZ_BAAAEW010000007.1"/>
</dbReference>
<gene>
    <name evidence="3" type="ORF">GCM10009107_16530</name>
</gene>
<proteinExistence type="predicted"/>
<dbReference type="Pfam" id="PF00378">
    <property type="entry name" value="ECH_1"/>
    <property type="match status" value="1"/>
</dbReference>
<dbReference type="PANTHER" id="PTHR43388:SF1">
    <property type="entry name" value="HYDROGENASE MATURATION FACTOR HOXX"/>
    <property type="match status" value="1"/>
</dbReference>
<dbReference type="InterPro" id="IPR011034">
    <property type="entry name" value="Formyl_transferase-like_C_sf"/>
</dbReference>
<evidence type="ECO:0000256" key="1">
    <source>
        <dbReference type="SAM" id="MobiDB-lite"/>
    </source>
</evidence>
<dbReference type="CDD" id="cd08701">
    <property type="entry name" value="FMT_C_HypX"/>
    <property type="match status" value="1"/>
</dbReference>
<dbReference type="EMBL" id="BAAAEW010000007">
    <property type="protein sequence ID" value="GAA0747734.1"/>
    <property type="molecule type" value="Genomic_DNA"/>
</dbReference>
<dbReference type="InterPro" id="IPR009188">
    <property type="entry name" value="NiFe-hyd_mat_HypX/HoxX"/>
</dbReference>
<sequence length="619" mass="67020">MNLPLDRVYRKTPTGSAGAAEARACAMNGPLRILLLCHSFNSLTQRLFVELNALGHKVAVEFDIADRVTEEAVALFQPQFVIASFLKRRIPEPVWRSTVCLVVHPGPPGDRGPAALDWAVLDAPTRWGVTVLQATADFDAGPVQAHAAFAMREAAKGSLYRGEVAEAAVTATLQAVARHGAAMAGGGEPANTATPAGHWRPAMPQSARRIDWQTDTTTRVLARLRSADGQPGVADELFGQPCHLFDGHAASDAVLHTLPPARPGDVIAQRDSALLRRTADGAVWLGQARTAQACGNGPSFKLPAALAFAPQAARLPERPAPLERADGEWAELRYRELGPPGARVGCLSFDFYNGAMSTAQCERLLAALREVKRRDTRVLLLLGGHDFFCNGIHLNCIEAAAHRPGDSAADESWRNINAMNDLALELITTTDRLSVAALRGNAGAGGAFLALAADEVWAHRSVVLNPHYKNMGNLYGSEYWTFLLPRRLGAEGARALMQQRLPLSATTAAQMGLIDRCVNTPASDFGDGAVADALALALSHNLPQRLAHKRAARATDEALRPLAAYRQDELSRMHRNFYGFDPSYHVARYHFVHKLPHAWTPRHLALHREPGFNLMKAPS</sequence>
<dbReference type="Gene3D" id="3.40.50.12230">
    <property type="match status" value="1"/>
</dbReference>
<keyword evidence="4" id="KW-1185">Reference proteome</keyword>
<dbReference type="Gene3D" id="3.90.226.10">
    <property type="entry name" value="2-enoyl-CoA Hydratase, Chain A, domain 1"/>
    <property type="match status" value="1"/>
</dbReference>
<reference evidence="4" key="1">
    <citation type="journal article" date="2019" name="Int. J. Syst. Evol. Microbiol.">
        <title>The Global Catalogue of Microorganisms (GCM) 10K type strain sequencing project: providing services to taxonomists for standard genome sequencing and annotation.</title>
        <authorList>
            <consortium name="The Broad Institute Genomics Platform"/>
            <consortium name="The Broad Institute Genome Sequencing Center for Infectious Disease"/>
            <person name="Wu L."/>
            <person name="Ma J."/>
        </authorList>
    </citation>
    <scope>NUCLEOTIDE SEQUENCE [LARGE SCALE GENOMIC DNA]</scope>
    <source>
        <strain evidence="4">JCM 15503</strain>
    </source>
</reference>
<accession>A0ABP3V3R5</accession>
<feature type="domain" description="Formyl transferase C-terminal" evidence="2">
    <location>
        <begin position="206"/>
        <end position="290"/>
    </location>
</feature>
<dbReference type="Pfam" id="PF02911">
    <property type="entry name" value="Formyl_trans_C"/>
    <property type="match status" value="1"/>
</dbReference>
<dbReference type="SUPFAM" id="SSF53328">
    <property type="entry name" value="Formyltransferase"/>
    <property type="match status" value="1"/>
</dbReference>
<dbReference type="InterPro" id="IPR047180">
    <property type="entry name" value="HoxX-like"/>
</dbReference>
<feature type="region of interest" description="Disordered" evidence="1">
    <location>
        <begin position="183"/>
        <end position="205"/>
    </location>
</feature>
<evidence type="ECO:0000313" key="4">
    <source>
        <dbReference type="Proteomes" id="UP001500279"/>
    </source>
</evidence>
<dbReference type="CDD" id="cd08650">
    <property type="entry name" value="FMT_core_HypX_N"/>
    <property type="match status" value="1"/>
</dbReference>
<dbReference type="SUPFAM" id="SSF52096">
    <property type="entry name" value="ClpP/crotonase"/>
    <property type="match status" value="1"/>
</dbReference>
<evidence type="ECO:0000259" key="2">
    <source>
        <dbReference type="Pfam" id="PF02911"/>
    </source>
</evidence>
<protein>
    <submittedName>
        <fullName evidence="3">Hydrogenase maturation protein</fullName>
    </submittedName>
</protein>
<dbReference type="Proteomes" id="UP001500279">
    <property type="component" value="Unassembled WGS sequence"/>
</dbReference>
<dbReference type="InterPro" id="IPR005793">
    <property type="entry name" value="Formyl_trans_C"/>
</dbReference>
<dbReference type="PANTHER" id="PTHR43388">
    <property type="entry name" value="HYDROGENASE MATURATION FACTOR HOXX"/>
    <property type="match status" value="1"/>
</dbReference>
<dbReference type="InterPro" id="IPR029045">
    <property type="entry name" value="ClpP/crotonase-like_dom_sf"/>
</dbReference>
<evidence type="ECO:0000313" key="3">
    <source>
        <dbReference type="EMBL" id="GAA0747734.1"/>
    </source>
</evidence>
<organism evidence="3 4">
    <name type="scientific">Ideonella azotifigens</name>
    <dbReference type="NCBI Taxonomy" id="513160"/>
    <lineage>
        <taxon>Bacteria</taxon>
        <taxon>Pseudomonadati</taxon>
        <taxon>Pseudomonadota</taxon>
        <taxon>Betaproteobacteria</taxon>
        <taxon>Burkholderiales</taxon>
        <taxon>Sphaerotilaceae</taxon>
        <taxon>Ideonella</taxon>
    </lineage>
</organism>
<dbReference type="InterPro" id="IPR001753">
    <property type="entry name" value="Enoyl-CoA_hydra/iso"/>
</dbReference>